<reference evidence="1 2" key="1">
    <citation type="submission" date="2018-03" db="EMBL/GenBank/DDBJ databases">
        <title>Genomic Encyclopedia of Archaeal and Bacterial Type Strains, Phase II (KMG-II): from individual species to whole genera.</title>
        <authorList>
            <person name="Goeker M."/>
        </authorList>
    </citation>
    <scope>NUCLEOTIDE SEQUENCE [LARGE SCALE GENOMIC DNA]</scope>
    <source>
        <strain evidence="1 2">DSM 18107</strain>
    </source>
</reference>
<protein>
    <submittedName>
        <fullName evidence="1">Uncharacterized protein</fullName>
    </submittedName>
</protein>
<dbReference type="Proteomes" id="UP000240978">
    <property type="component" value="Unassembled WGS sequence"/>
</dbReference>
<dbReference type="AlphaFoldDB" id="A0A2P8GHB1"/>
<evidence type="ECO:0000313" key="1">
    <source>
        <dbReference type="EMBL" id="PSL33353.1"/>
    </source>
</evidence>
<gene>
    <name evidence="1" type="ORF">CLV42_103336</name>
</gene>
<sequence>MVEVHSPVVCSFNPVRKVISVALLLMPPNPVAAYPQLRGYIRATKLLLRLRALLPPKTAEKHPQIRGWDVSHHRIIACLTPLGD</sequence>
<dbReference type="EMBL" id="PYGK01000003">
    <property type="protein sequence ID" value="PSL33353.1"/>
    <property type="molecule type" value="Genomic_DNA"/>
</dbReference>
<organism evidence="1 2">
    <name type="scientific">Chitinophaga ginsengisoli</name>
    <dbReference type="NCBI Taxonomy" id="363837"/>
    <lineage>
        <taxon>Bacteria</taxon>
        <taxon>Pseudomonadati</taxon>
        <taxon>Bacteroidota</taxon>
        <taxon>Chitinophagia</taxon>
        <taxon>Chitinophagales</taxon>
        <taxon>Chitinophagaceae</taxon>
        <taxon>Chitinophaga</taxon>
    </lineage>
</organism>
<name>A0A2P8GHB1_9BACT</name>
<proteinExistence type="predicted"/>
<evidence type="ECO:0000313" key="2">
    <source>
        <dbReference type="Proteomes" id="UP000240978"/>
    </source>
</evidence>
<comment type="caution">
    <text evidence="1">The sequence shown here is derived from an EMBL/GenBank/DDBJ whole genome shotgun (WGS) entry which is preliminary data.</text>
</comment>
<keyword evidence="2" id="KW-1185">Reference proteome</keyword>
<accession>A0A2P8GHB1</accession>